<keyword evidence="2" id="KW-1185">Reference proteome</keyword>
<reference evidence="1 2" key="1">
    <citation type="submission" date="2024-08" db="EMBL/GenBank/DDBJ databases">
        <authorList>
            <person name="Cucini C."/>
            <person name="Frati F."/>
        </authorList>
    </citation>
    <scope>NUCLEOTIDE SEQUENCE [LARGE SCALE GENOMIC DNA]</scope>
</reference>
<dbReference type="Proteomes" id="UP001642540">
    <property type="component" value="Unassembled WGS sequence"/>
</dbReference>
<evidence type="ECO:0008006" key="3">
    <source>
        <dbReference type="Google" id="ProtNLM"/>
    </source>
</evidence>
<dbReference type="EMBL" id="CAXLJM020000013">
    <property type="protein sequence ID" value="CAL8078446.1"/>
    <property type="molecule type" value="Genomic_DNA"/>
</dbReference>
<accession>A0ABP1PZ08</accession>
<comment type="caution">
    <text evidence="1">The sequence shown here is derived from an EMBL/GenBank/DDBJ whole genome shotgun (WGS) entry which is preliminary data.</text>
</comment>
<name>A0ABP1PZ08_9HEXA</name>
<evidence type="ECO:0000313" key="2">
    <source>
        <dbReference type="Proteomes" id="UP001642540"/>
    </source>
</evidence>
<sequence>MGHGSIVPHKFEDVFCNGSLVPIGKNVIQNLVEYLDLECILGCREVNRASKRAVDELLAENIGCWGKRQPVTTQMGSMIEGIRAQNYVYWSDEIIRSFMRHMLLPTHQPHPNDNPFITGSIFLLLWHSHEGDQEHVIEMLLSGFGNHLRSLTFYDASF</sequence>
<gene>
    <name evidence="1" type="ORF">ODALV1_LOCUS4098</name>
</gene>
<proteinExistence type="predicted"/>
<evidence type="ECO:0000313" key="1">
    <source>
        <dbReference type="EMBL" id="CAL8078446.1"/>
    </source>
</evidence>
<protein>
    <recommendedName>
        <fullName evidence="3">F-box domain-containing protein</fullName>
    </recommendedName>
</protein>
<organism evidence="1 2">
    <name type="scientific">Orchesella dallaii</name>
    <dbReference type="NCBI Taxonomy" id="48710"/>
    <lineage>
        <taxon>Eukaryota</taxon>
        <taxon>Metazoa</taxon>
        <taxon>Ecdysozoa</taxon>
        <taxon>Arthropoda</taxon>
        <taxon>Hexapoda</taxon>
        <taxon>Collembola</taxon>
        <taxon>Entomobryomorpha</taxon>
        <taxon>Entomobryoidea</taxon>
        <taxon>Orchesellidae</taxon>
        <taxon>Orchesellinae</taxon>
        <taxon>Orchesella</taxon>
    </lineage>
</organism>